<accession>A0A0V0IVQ5</accession>
<dbReference type="EMBL" id="GEDG01002312">
    <property type="protein sequence ID" value="JAP36080.1"/>
    <property type="molecule type" value="Transcribed_RNA"/>
</dbReference>
<evidence type="ECO:0000256" key="1">
    <source>
        <dbReference type="SAM" id="Phobius"/>
    </source>
</evidence>
<keyword evidence="1" id="KW-0472">Membrane</keyword>
<keyword evidence="1" id="KW-1133">Transmembrane helix</keyword>
<dbReference type="AlphaFoldDB" id="A0A0V0IVQ5"/>
<feature type="transmembrane region" description="Helical" evidence="1">
    <location>
        <begin position="26"/>
        <end position="45"/>
    </location>
</feature>
<protein>
    <submittedName>
        <fullName evidence="2">Putative ovule protein</fullName>
    </submittedName>
</protein>
<organism evidence="2">
    <name type="scientific">Solanum chacoense</name>
    <name type="common">Chaco potato</name>
    <dbReference type="NCBI Taxonomy" id="4108"/>
    <lineage>
        <taxon>Eukaryota</taxon>
        <taxon>Viridiplantae</taxon>
        <taxon>Streptophyta</taxon>
        <taxon>Embryophyta</taxon>
        <taxon>Tracheophyta</taxon>
        <taxon>Spermatophyta</taxon>
        <taxon>Magnoliopsida</taxon>
        <taxon>eudicotyledons</taxon>
        <taxon>Gunneridae</taxon>
        <taxon>Pentapetalae</taxon>
        <taxon>asterids</taxon>
        <taxon>lamiids</taxon>
        <taxon>Solanales</taxon>
        <taxon>Solanaceae</taxon>
        <taxon>Solanoideae</taxon>
        <taxon>Solaneae</taxon>
        <taxon>Solanum</taxon>
    </lineage>
</organism>
<name>A0A0V0IVQ5_SOLCH</name>
<sequence>MIVSVPFFLYLYFFNLHYLDSFEMSIFQVIPCVVWFHVWKFLFFFGTRHNNSDFTLFFFTDSFV</sequence>
<keyword evidence="1" id="KW-0812">Transmembrane</keyword>
<evidence type="ECO:0000313" key="2">
    <source>
        <dbReference type="EMBL" id="JAP36080.1"/>
    </source>
</evidence>
<proteinExistence type="predicted"/>
<reference evidence="2" key="1">
    <citation type="submission" date="2015-12" db="EMBL/GenBank/DDBJ databases">
        <title>Gene expression during late stages of embryo sac development: a critical building block for successful pollen-pistil interactions.</title>
        <authorList>
            <person name="Liu Y."/>
            <person name="Joly V."/>
            <person name="Sabar M."/>
            <person name="Matton D.P."/>
        </authorList>
    </citation>
    <scope>NUCLEOTIDE SEQUENCE</scope>
</reference>